<dbReference type="InterPro" id="IPR002129">
    <property type="entry name" value="PyrdxlP-dep_de-COase"/>
</dbReference>
<keyword evidence="9" id="KW-0808">Transferase</keyword>
<dbReference type="GO" id="GO:0016740">
    <property type="term" value="F:transferase activity"/>
    <property type="evidence" value="ECO:0007669"/>
    <property type="project" value="UniProtKB-KW"/>
</dbReference>
<name>A0AAD6C3K4_9EURO</name>
<dbReference type="Pfam" id="PF00282">
    <property type="entry name" value="Pyridoxal_deC"/>
    <property type="match status" value="1"/>
</dbReference>
<evidence type="ECO:0000256" key="1">
    <source>
        <dbReference type="ARBA" id="ARBA00001933"/>
    </source>
</evidence>
<dbReference type="InterPro" id="IPR010107">
    <property type="entry name" value="Glutamate_decarboxylase"/>
</dbReference>
<comment type="cofactor">
    <cofactor evidence="1 7 8">
        <name>pyridoxal 5'-phosphate</name>
        <dbReference type="ChEBI" id="CHEBI:597326"/>
    </cofactor>
</comment>
<evidence type="ECO:0000256" key="6">
    <source>
        <dbReference type="ARBA" id="ARBA00048868"/>
    </source>
</evidence>
<dbReference type="GO" id="GO:0004351">
    <property type="term" value="F:glutamate decarboxylase activity"/>
    <property type="evidence" value="ECO:0007669"/>
    <property type="project" value="UniProtKB-EC"/>
</dbReference>
<dbReference type="EC" id="4.1.1.15" evidence="3"/>
<feature type="modified residue" description="N6-(pyridoxal phosphate)lysine" evidence="7">
    <location>
        <position position="253"/>
    </location>
</feature>
<reference evidence="9" key="1">
    <citation type="submission" date="2022-12" db="EMBL/GenBank/DDBJ databases">
        <authorList>
            <person name="Petersen C."/>
        </authorList>
    </citation>
    <scope>NUCLEOTIDE SEQUENCE</scope>
    <source>
        <strain evidence="9">IBT 16125</strain>
    </source>
</reference>
<dbReference type="Gene3D" id="3.40.640.10">
    <property type="entry name" value="Type I PLP-dependent aspartate aminotransferase-like (Major domain)"/>
    <property type="match status" value="1"/>
</dbReference>
<accession>A0AAD6C3K4</accession>
<dbReference type="InterPro" id="IPR015424">
    <property type="entry name" value="PyrdxlP-dep_Trfase"/>
</dbReference>
<dbReference type="PANTHER" id="PTHR43321:SF3">
    <property type="entry name" value="GLUTAMATE DECARBOXYLASE"/>
    <property type="match status" value="1"/>
</dbReference>
<dbReference type="EMBL" id="JAPVEA010000006">
    <property type="protein sequence ID" value="KAJ5449568.1"/>
    <property type="molecule type" value="Genomic_DNA"/>
</dbReference>
<dbReference type="GO" id="GO:0030170">
    <property type="term" value="F:pyridoxal phosphate binding"/>
    <property type="evidence" value="ECO:0007669"/>
    <property type="project" value="InterPro"/>
</dbReference>
<evidence type="ECO:0000313" key="10">
    <source>
        <dbReference type="Proteomes" id="UP001213681"/>
    </source>
</evidence>
<dbReference type="SUPFAM" id="SSF53383">
    <property type="entry name" value="PLP-dependent transferases"/>
    <property type="match status" value="1"/>
</dbReference>
<evidence type="ECO:0000256" key="2">
    <source>
        <dbReference type="ARBA" id="ARBA00009533"/>
    </source>
</evidence>
<keyword evidence="10" id="KW-1185">Reference proteome</keyword>
<dbReference type="AlphaFoldDB" id="A0AAD6C3K4"/>
<protein>
    <recommendedName>
        <fullName evidence="3">glutamate decarboxylase</fullName>
        <ecNumber evidence="3">4.1.1.15</ecNumber>
    </recommendedName>
</protein>
<sequence length="463" mass="51274">MSYLLKNGLLPPGSDSPSRVASAIKKDMERDIPPNRNLGSFICTQHSAAATELICSNFFKNQACVEEYGTVSEYLDQCISILSRLWNSGENELPVGAATTGSSEGIMLAGLAMKRAWEEKKNAVGRRPNVIVGSNAHTCIFKFTTYFDVEARVVPVNACSGFAMAPLGVRQRLDQETVGVFLTLGSTFTGHYDPVQEIGQCLDDYERQTGHFIPIHVDAASGGFVAPFDPACDNVIWDFRVRQVRSINASGHKFGFSPCAVGWLVWRDQSCIPPRLLMESVYLRGTQTAFTLSFSRSYAPVIVQYFNFHSLGNKGYQERMATLLSGAGRLSSELNGSGYFRCISPGHEPSPQIEKQERMICLCHEINCPSYRTSQPPSATGLPVVVFTLSDTFAAQHPQVTISDLSDRVYHKGFSIPYYALPYWGPDGRGIDVLRVVVRQDIVPQLSIIYDLLTHEIRQLCKE</sequence>
<comment type="similarity">
    <text evidence="2 8">Belongs to the group II decarboxylase family.</text>
</comment>
<evidence type="ECO:0000313" key="9">
    <source>
        <dbReference type="EMBL" id="KAJ5449568.1"/>
    </source>
</evidence>
<keyword evidence="4 7" id="KW-0663">Pyridoxal phosphate</keyword>
<keyword evidence="5 8" id="KW-0456">Lyase</keyword>
<dbReference type="GO" id="GO:0006538">
    <property type="term" value="P:L-glutamate catabolic process"/>
    <property type="evidence" value="ECO:0007669"/>
    <property type="project" value="TreeGrafter"/>
</dbReference>
<dbReference type="GeneID" id="81599642"/>
<dbReference type="Gene3D" id="3.90.1150.160">
    <property type="match status" value="1"/>
</dbReference>
<evidence type="ECO:0000256" key="8">
    <source>
        <dbReference type="RuleBase" id="RU000382"/>
    </source>
</evidence>
<comment type="catalytic activity">
    <reaction evidence="6">
        <text>L-glutamate + H(+) = 4-aminobutanoate + CO2</text>
        <dbReference type="Rhea" id="RHEA:17785"/>
        <dbReference type="ChEBI" id="CHEBI:15378"/>
        <dbReference type="ChEBI" id="CHEBI:16526"/>
        <dbReference type="ChEBI" id="CHEBI:29985"/>
        <dbReference type="ChEBI" id="CHEBI:59888"/>
        <dbReference type="EC" id="4.1.1.15"/>
    </reaction>
</comment>
<evidence type="ECO:0000256" key="7">
    <source>
        <dbReference type="PIRSR" id="PIRSR602129-50"/>
    </source>
</evidence>
<evidence type="ECO:0000256" key="3">
    <source>
        <dbReference type="ARBA" id="ARBA00012421"/>
    </source>
</evidence>
<proteinExistence type="inferred from homology"/>
<dbReference type="PANTHER" id="PTHR43321">
    <property type="entry name" value="GLUTAMATE DECARBOXYLASE"/>
    <property type="match status" value="1"/>
</dbReference>
<organism evidence="9 10">
    <name type="scientific">Penicillium daleae</name>
    <dbReference type="NCBI Taxonomy" id="63821"/>
    <lineage>
        <taxon>Eukaryota</taxon>
        <taxon>Fungi</taxon>
        <taxon>Dikarya</taxon>
        <taxon>Ascomycota</taxon>
        <taxon>Pezizomycotina</taxon>
        <taxon>Eurotiomycetes</taxon>
        <taxon>Eurotiomycetidae</taxon>
        <taxon>Eurotiales</taxon>
        <taxon>Aspergillaceae</taxon>
        <taxon>Penicillium</taxon>
    </lineage>
</organism>
<comment type="caution">
    <text evidence="9">The sequence shown here is derived from an EMBL/GenBank/DDBJ whole genome shotgun (WGS) entry which is preliminary data.</text>
</comment>
<dbReference type="InterPro" id="IPR015421">
    <property type="entry name" value="PyrdxlP-dep_Trfase_major"/>
</dbReference>
<gene>
    <name evidence="9" type="ORF">N7458_006017</name>
</gene>
<reference evidence="9" key="2">
    <citation type="journal article" date="2023" name="IMA Fungus">
        <title>Comparative genomic study of the Penicillium genus elucidates a diverse pangenome and 15 lateral gene transfer events.</title>
        <authorList>
            <person name="Petersen C."/>
            <person name="Sorensen T."/>
            <person name="Nielsen M.R."/>
            <person name="Sondergaard T.E."/>
            <person name="Sorensen J.L."/>
            <person name="Fitzpatrick D.A."/>
            <person name="Frisvad J.C."/>
            <person name="Nielsen K.L."/>
        </authorList>
    </citation>
    <scope>NUCLEOTIDE SEQUENCE</scope>
    <source>
        <strain evidence="9">IBT 16125</strain>
    </source>
</reference>
<dbReference type="Proteomes" id="UP001213681">
    <property type="component" value="Unassembled WGS sequence"/>
</dbReference>
<dbReference type="GO" id="GO:0005829">
    <property type="term" value="C:cytosol"/>
    <property type="evidence" value="ECO:0007669"/>
    <property type="project" value="TreeGrafter"/>
</dbReference>
<evidence type="ECO:0000256" key="5">
    <source>
        <dbReference type="ARBA" id="ARBA00023239"/>
    </source>
</evidence>
<dbReference type="RefSeq" id="XP_056765103.1">
    <property type="nucleotide sequence ID" value="XM_056909399.1"/>
</dbReference>
<evidence type="ECO:0000256" key="4">
    <source>
        <dbReference type="ARBA" id="ARBA00022898"/>
    </source>
</evidence>